<gene>
    <name evidence="1" type="ORF">H0E87_021048</name>
</gene>
<organism evidence="1 2">
    <name type="scientific">Populus deltoides</name>
    <name type="common">Eastern poplar</name>
    <name type="synonym">Eastern cottonwood</name>
    <dbReference type="NCBI Taxonomy" id="3696"/>
    <lineage>
        <taxon>Eukaryota</taxon>
        <taxon>Viridiplantae</taxon>
        <taxon>Streptophyta</taxon>
        <taxon>Embryophyta</taxon>
        <taxon>Tracheophyta</taxon>
        <taxon>Spermatophyta</taxon>
        <taxon>Magnoliopsida</taxon>
        <taxon>eudicotyledons</taxon>
        <taxon>Gunneridae</taxon>
        <taxon>Pentapetalae</taxon>
        <taxon>rosids</taxon>
        <taxon>fabids</taxon>
        <taxon>Malpighiales</taxon>
        <taxon>Salicaceae</taxon>
        <taxon>Saliceae</taxon>
        <taxon>Populus</taxon>
    </lineage>
</organism>
<dbReference type="Proteomes" id="UP000807159">
    <property type="component" value="Chromosome 11"/>
</dbReference>
<name>A0A8T2XR99_POPDE</name>
<comment type="caution">
    <text evidence="1">The sequence shown here is derived from an EMBL/GenBank/DDBJ whole genome shotgun (WGS) entry which is preliminary data.</text>
</comment>
<dbReference type="AlphaFoldDB" id="A0A8T2XR99"/>
<sequence>MVLTPVGGAVVDCSRPSPSSDPVVVVCGPGAAGDRGFDVGVAAMKGERRNELGSMRGVQFGPVGVRLREERRVTERRSWEDEGERFVGRGWGCLARESLQGEGFGC</sequence>
<evidence type="ECO:0000313" key="1">
    <source>
        <dbReference type="EMBL" id="KAH8494507.1"/>
    </source>
</evidence>
<proteinExistence type="predicted"/>
<protein>
    <submittedName>
        <fullName evidence="1">Uncharacterized protein</fullName>
    </submittedName>
</protein>
<accession>A0A8T2XR99</accession>
<dbReference type="EMBL" id="JACEGQ020000011">
    <property type="protein sequence ID" value="KAH8494507.1"/>
    <property type="molecule type" value="Genomic_DNA"/>
</dbReference>
<evidence type="ECO:0000313" key="2">
    <source>
        <dbReference type="Proteomes" id="UP000807159"/>
    </source>
</evidence>
<reference evidence="1" key="1">
    <citation type="journal article" date="2021" name="J. Hered.">
        <title>Genome Assembly of Salicaceae Populus deltoides (Eastern Cottonwood) I-69 Based on Nanopore Sequencing and Hi-C Technologies.</title>
        <authorList>
            <person name="Bai S."/>
            <person name="Wu H."/>
            <person name="Zhang J."/>
            <person name="Pan Z."/>
            <person name="Zhao W."/>
            <person name="Li Z."/>
            <person name="Tong C."/>
        </authorList>
    </citation>
    <scope>NUCLEOTIDE SEQUENCE</scope>
    <source>
        <tissue evidence="1">Leaf</tissue>
    </source>
</reference>
<keyword evidence="2" id="KW-1185">Reference proteome</keyword>